<dbReference type="InterPro" id="IPR010064">
    <property type="entry name" value="HK97-gp10_tail"/>
</dbReference>
<dbReference type="Pfam" id="PF04883">
    <property type="entry name" value="HK97-gp10_like"/>
    <property type="match status" value="1"/>
</dbReference>
<evidence type="ECO:0000313" key="2">
    <source>
        <dbReference type="Proteomes" id="UP000676601"/>
    </source>
</evidence>
<dbReference type="RefSeq" id="WP_244879503.1">
    <property type="nucleotide sequence ID" value="NZ_BORU01000005.1"/>
</dbReference>
<evidence type="ECO:0000313" key="1">
    <source>
        <dbReference type="EMBL" id="GIO57917.1"/>
    </source>
</evidence>
<reference evidence="1 2" key="1">
    <citation type="submission" date="2021-03" db="EMBL/GenBank/DDBJ databases">
        <title>Antimicrobial resistance genes in bacteria isolated from Japanese honey, and their potential for conferring macrolide and lincosamide resistance in the American foulbrood pathogen Paenibacillus larvae.</title>
        <authorList>
            <person name="Okamoto M."/>
            <person name="Kumagai M."/>
            <person name="Kanamori H."/>
            <person name="Takamatsu D."/>
        </authorList>
    </citation>
    <scope>NUCLEOTIDE SEQUENCE [LARGE SCALE GENOMIC DNA]</scope>
    <source>
        <strain evidence="1 2">J21TS7</strain>
    </source>
</reference>
<gene>
    <name evidence="1" type="ORF">J21TS7_62350</name>
</gene>
<accession>A0ABQ4LN65</accession>
<sequence length="118" mass="13417">MLAATRRRIEAGIQRMENQGLKEGGEIFAEAQREKVPMSTIDHIHMRDDIRVSPVRRGDGVRFVTIGPGKKTAWRAHFSEFGTRKSPAQPFIYPSFHENKDRVTQLLANLLRKGMSEG</sequence>
<dbReference type="Proteomes" id="UP000676601">
    <property type="component" value="Unassembled WGS sequence"/>
</dbReference>
<proteinExistence type="predicted"/>
<name>A0ABQ4LN65_9BACL</name>
<comment type="caution">
    <text evidence="1">The sequence shown here is derived from an EMBL/GenBank/DDBJ whole genome shotgun (WGS) entry which is preliminary data.</text>
</comment>
<dbReference type="NCBIfam" id="TIGR01725">
    <property type="entry name" value="phge_HK97_gp10"/>
    <property type="match status" value="1"/>
</dbReference>
<keyword evidence="2" id="KW-1185">Reference proteome</keyword>
<protein>
    <submittedName>
        <fullName evidence="1">Head-tail adaptor protein</fullName>
    </submittedName>
</protein>
<organism evidence="1 2">
    <name type="scientific">Paenibacillus cineris</name>
    <dbReference type="NCBI Taxonomy" id="237530"/>
    <lineage>
        <taxon>Bacteria</taxon>
        <taxon>Bacillati</taxon>
        <taxon>Bacillota</taxon>
        <taxon>Bacilli</taxon>
        <taxon>Bacillales</taxon>
        <taxon>Paenibacillaceae</taxon>
        <taxon>Paenibacillus</taxon>
    </lineage>
</organism>
<dbReference type="EMBL" id="BORU01000005">
    <property type="protein sequence ID" value="GIO57917.1"/>
    <property type="molecule type" value="Genomic_DNA"/>
</dbReference>